<dbReference type="PROSITE" id="PS00061">
    <property type="entry name" value="ADH_SHORT"/>
    <property type="match status" value="1"/>
</dbReference>
<dbReference type="GO" id="GO:0016491">
    <property type="term" value="F:oxidoreductase activity"/>
    <property type="evidence" value="ECO:0007669"/>
    <property type="project" value="UniProtKB-KW"/>
</dbReference>
<dbReference type="Gene3D" id="3.40.50.720">
    <property type="entry name" value="NAD(P)-binding Rossmann-like Domain"/>
    <property type="match status" value="1"/>
</dbReference>
<sequence>MSITPSSAGVSGKSVVITGAAGGIGHALAVRFSSAGANITVNDVDHAGARNVANEVGGTAVIADCASEDGVAALIAGATEAYGRVDVYIANAGVPGIGDVSASEEAWRLALEVNLMAHVRAARLLVPVWLKQGGGRFIITASAAGLLSMPGAAPYAASKHAAVAFAEWLSMTYRDRGIVVQAICPQAVRTRMLGGWVL</sequence>
<evidence type="ECO:0000313" key="4">
    <source>
        <dbReference type="EMBL" id="CDZ91079.1"/>
    </source>
</evidence>
<dbReference type="PANTHER" id="PTHR43669:SF3">
    <property type="entry name" value="ALCOHOL DEHYDROGENASE, PUTATIVE (AFU_ORTHOLOGUE AFUA_3G03445)-RELATED"/>
    <property type="match status" value="1"/>
</dbReference>
<dbReference type="RefSeq" id="WP_230831747.1">
    <property type="nucleotide sequence ID" value="NZ_JAJNCM010000016.1"/>
</dbReference>
<dbReference type="PRINTS" id="PR00081">
    <property type="entry name" value="GDHRDH"/>
</dbReference>
<dbReference type="Proteomes" id="UP000042997">
    <property type="component" value="Unassembled WGS sequence"/>
</dbReference>
<evidence type="ECO:0000256" key="2">
    <source>
        <dbReference type="ARBA" id="ARBA00023002"/>
    </source>
</evidence>
<dbReference type="InterPro" id="IPR057326">
    <property type="entry name" value="KR_dom"/>
</dbReference>
<dbReference type="InterPro" id="IPR036291">
    <property type="entry name" value="NAD(P)-bd_dom_sf"/>
</dbReference>
<proteinExistence type="inferred from homology"/>
<dbReference type="PANTHER" id="PTHR43669">
    <property type="entry name" value="5-KETO-D-GLUCONATE 5-REDUCTASE"/>
    <property type="match status" value="1"/>
</dbReference>
<dbReference type="CDD" id="cd05233">
    <property type="entry name" value="SDR_c"/>
    <property type="match status" value="1"/>
</dbReference>
<dbReference type="SMART" id="SM00822">
    <property type="entry name" value="PKS_KR"/>
    <property type="match status" value="1"/>
</dbReference>
<dbReference type="EMBL" id="CCSD01000095">
    <property type="protein sequence ID" value="CDZ91079.1"/>
    <property type="molecule type" value="Genomic_DNA"/>
</dbReference>
<organism evidence="4 5">
    <name type="scientific">Rhodococcus ruber</name>
    <dbReference type="NCBI Taxonomy" id="1830"/>
    <lineage>
        <taxon>Bacteria</taxon>
        <taxon>Bacillati</taxon>
        <taxon>Actinomycetota</taxon>
        <taxon>Actinomycetes</taxon>
        <taxon>Mycobacteriales</taxon>
        <taxon>Nocardiaceae</taxon>
        <taxon>Rhodococcus</taxon>
    </lineage>
</organism>
<evidence type="ECO:0000259" key="3">
    <source>
        <dbReference type="SMART" id="SM00822"/>
    </source>
</evidence>
<comment type="similarity">
    <text evidence="1">Belongs to the short-chain dehydrogenases/reductases (SDR) family.</text>
</comment>
<evidence type="ECO:0000313" key="5">
    <source>
        <dbReference type="Proteomes" id="UP000042997"/>
    </source>
</evidence>
<dbReference type="SUPFAM" id="SSF51735">
    <property type="entry name" value="NAD(P)-binding Rossmann-fold domains"/>
    <property type="match status" value="1"/>
</dbReference>
<dbReference type="InterPro" id="IPR002347">
    <property type="entry name" value="SDR_fam"/>
</dbReference>
<keyword evidence="2" id="KW-0560">Oxidoreductase</keyword>
<dbReference type="InterPro" id="IPR020904">
    <property type="entry name" value="Sc_DH/Rdtase_CS"/>
</dbReference>
<reference evidence="4 5" key="1">
    <citation type="journal article" date="2014" name="Genome Announc.">
        <title>Draft Genome Sequence of Propane- and Butane-Oxidizing Actinobacterium Rhodococcus ruber IEGM 231.</title>
        <authorList>
            <person name="Ivshina I.B."/>
            <person name="Kuyukina M.S."/>
            <person name="Krivoruchko A.V."/>
            <person name="Barbe V."/>
            <person name="Fischer C."/>
        </authorList>
    </citation>
    <scope>NUCLEOTIDE SEQUENCE [LARGE SCALE GENOMIC DNA]</scope>
</reference>
<accession>A0A098BQT6</accession>
<feature type="domain" description="Ketoreductase" evidence="3">
    <location>
        <begin position="13"/>
        <end position="186"/>
    </location>
</feature>
<dbReference type="Pfam" id="PF00106">
    <property type="entry name" value="adh_short"/>
    <property type="match status" value="1"/>
</dbReference>
<name>A0A098BQT6_9NOCA</name>
<protein>
    <submittedName>
        <fullName evidence="4">Short-chain dehydrogenase/reductase SDR</fullName>
    </submittedName>
</protein>
<evidence type="ECO:0000256" key="1">
    <source>
        <dbReference type="ARBA" id="ARBA00006484"/>
    </source>
</evidence>
<dbReference type="AlphaFoldDB" id="A0A098BQT6"/>
<gene>
    <name evidence="4" type="ORF">RHRU231_800006</name>
</gene>